<evidence type="ECO:0000313" key="2">
    <source>
        <dbReference type="Proteomes" id="UP001064048"/>
    </source>
</evidence>
<sequence>MPCSDHVMPPAEASNDVVTAKPPATPTAPAPVLSPTAKLHDKPGVRAAGAHSPRSGSVGRRARTSRTSA</sequence>
<organism evidence="1 2">
    <name type="scientific">Choristoneura fumiferana</name>
    <name type="common">Spruce budworm moth</name>
    <name type="synonym">Archips fumiferana</name>
    <dbReference type="NCBI Taxonomy" id="7141"/>
    <lineage>
        <taxon>Eukaryota</taxon>
        <taxon>Metazoa</taxon>
        <taxon>Ecdysozoa</taxon>
        <taxon>Arthropoda</taxon>
        <taxon>Hexapoda</taxon>
        <taxon>Insecta</taxon>
        <taxon>Pterygota</taxon>
        <taxon>Neoptera</taxon>
        <taxon>Endopterygota</taxon>
        <taxon>Lepidoptera</taxon>
        <taxon>Glossata</taxon>
        <taxon>Ditrysia</taxon>
        <taxon>Tortricoidea</taxon>
        <taxon>Tortricidae</taxon>
        <taxon>Tortricinae</taxon>
        <taxon>Choristoneura</taxon>
    </lineage>
</organism>
<protein>
    <submittedName>
        <fullName evidence="1">Uncharacterized protein</fullName>
    </submittedName>
</protein>
<reference evidence="1 2" key="1">
    <citation type="journal article" date="2022" name="Genome Biol. Evol.">
        <title>The Spruce Budworm Genome: Reconstructing the Evolutionary History of Antifreeze Proteins.</title>
        <authorList>
            <person name="Beliveau C."/>
            <person name="Gagne P."/>
            <person name="Picq S."/>
            <person name="Vernygora O."/>
            <person name="Keeling C.I."/>
            <person name="Pinkney K."/>
            <person name="Doucet D."/>
            <person name="Wen F."/>
            <person name="Johnston J.S."/>
            <person name="Maaroufi H."/>
            <person name="Boyle B."/>
            <person name="Laroche J."/>
            <person name="Dewar K."/>
            <person name="Juretic N."/>
            <person name="Blackburn G."/>
            <person name="Nisole A."/>
            <person name="Brunet B."/>
            <person name="Brandao M."/>
            <person name="Lumley L."/>
            <person name="Duan J."/>
            <person name="Quan G."/>
            <person name="Lucarotti C.J."/>
            <person name="Roe A.D."/>
            <person name="Sperling F.A.H."/>
            <person name="Levesque R.C."/>
            <person name="Cusson M."/>
        </authorList>
    </citation>
    <scope>NUCLEOTIDE SEQUENCE [LARGE SCALE GENOMIC DNA]</scope>
    <source>
        <strain evidence="1">Glfc:IPQL:Cfum</strain>
    </source>
</reference>
<comment type="caution">
    <text evidence="1">The sequence shown here is derived from an EMBL/GenBank/DDBJ whole genome shotgun (WGS) entry which is preliminary data.</text>
</comment>
<dbReference type="Proteomes" id="UP001064048">
    <property type="component" value="Chromosome 4"/>
</dbReference>
<accession>A0ACC0JK97</accession>
<evidence type="ECO:0000313" key="1">
    <source>
        <dbReference type="EMBL" id="KAI8424270.1"/>
    </source>
</evidence>
<proteinExistence type="predicted"/>
<keyword evidence="2" id="KW-1185">Reference proteome</keyword>
<dbReference type="EMBL" id="CM046104">
    <property type="protein sequence ID" value="KAI8424270.1"/>
    <property type="molecule type" value="Genomic_DNA"/>
</dbReference>
<name>A0ACC0JK97_CHOFU</name>
<gene>
    <name evidence="1" type="ORF">MSG28_002829</name>
</gene>